<keyword evidence="1" id="KW-0378">Hydrolase</keyword>
<dbReference type="GO" id="GO:0016787">
    <property type="term" value="F:hydrolase activity"/>
    <property type="evidence" value="ECO:0007669"/>
    <property type="project" value="UniProtKB-KW"/>
</dbReference>
<dbReference type="Pfam" id="PF04434">
    <property type="entry name" value="SWIM"/>
    <property type="match status" value="1"/>
</dbReference>
<dbReference type="EMBL" id="JAUSVL010000001">
    <property type="protein sequence ID" value="MDQ0290823.1"/>
    <property type="molecule type" value="Genomic_DNA"/>
</dbReference>
<keyword evidence="2" id="KW-0479">Metal-binding</keyword>
<dbReference type="InterPro" id="IPR000330">
    <property type="entry name" value="SNF2_N"/>
</dbReference>
<dbReference type="Proteomes" id="UP001238163">
    <property type="component" value="Unassembled WGS sequence"/>
</dbReference>
<dbReference type="CDD" id="cd18793">
    <property type="entry name" value="SF2_C_SNF"/>
    <property type="match status" value="1"/>
</dbReference>
<dbReference type="PROSITE" id="PS51194">
    <property type="entry name" value="HELICASE_CTER"/>
    <property type="match status" value="1"/>
</dbReference>
<dbReference type="PANTHER" id="PTHR10799">
    <property type="entry name" value="SNF2/RAD54 HELICASE FAMILY"/>
    <property type="match status" value="1"/>
</dbReference>
<evidence type="ECO:0000256" key="2">
    <source>
        <dbReference type="PROSITE-ProRule" id="PRU00325"/>
    </source>
</evidence>
<feature type="region of interest" description="Disordered" evidence="3">
    <location>
        <begin position="107"/>
        <end position="148"/>
    </location>
</feature>
<evidence type="ECO:0000256" key="3">
    <source>
        <dbReference type="SAM" id="MobiDB-lite"/>
    </source>
</evidence>
<keyword evidence="8" id="KW-1185">Reference proteome</keyword>
<dbReference type="InterPro" id="IPR027417">
    <property type="entry name" value="P-loop_NTPase"/>
</dbReference>
<dbReference type="InterPro" id="IPR014001">
    <property type="entry name" value="Helicase_ATP-bd"/>
</dbReference>
<evidence type="ECO:0000259" key="5">
    <source>
        <dbReference type="PROSITE" id="PS51192"/>
    </source>
</evidence>
<evidence type="ECO:0000313" key="8">
    <source>
        <dbReference type="Proteomes" id="UP001238163"/>
    </source>
</evidence>
<dbReference type="Pfam" id="PF00271">
    <property type="entry name" value="Helicase_C"/>
    <property type="match status" value="1"/>
</dbReference>
<dbReference type="RefSeq" id="WP_307262755.1">
    <property type="nucleotide sequence ID" value="NZ_JAUSVL010000001.1"/>
</dbReference>
<evidence type="ECO:0000259" key="6">
    <source>
        <dbReference type="PROSITE" id="PS51194"/>
    </source>
</evidence>
<gene>
    <name evidence="7" type="ORF">J3R75_002930</name>
</gene>
<dbReference type="SUPFAM" id="SSF52540">
    <property type="entry name" value="P-loop containing nucleoside triphosphate hydrolases"/>
    <property type="match status" value="2"/>
</dbReference>
<proteinExistence type="predicted"/>
<dbReference type="GO" id="GO:0005524">
    <property type="term" value="F:ATP binding"/>
    <property type="evidence" value="ECO:0007669"/>
    <property type="project" value="InterPro"/>
</dbReference>
<dbReference type="PROSITE" id="PS51192">
    <property type="entry name" value="HELICASE_ATP_BIND_1"/>
    <property type="match status" value="1"/>
</dbReference>
<dbReference type="SMART" id="SM00487">
    <property type="entry name" value="DEXDc"/>
    <property type="match status" value="1"/>
</dbReference>
<dbReference type="InterPro" id="IPR007527">
    <property type="entry name" value="Znf_SWIM"/>
</dbReference>
<evidence type="ECO:0000313" key="7">
    <source>
        <dbReference type="EMBL" id="MDQ0290823.1"/>
    </source>
</evidence>
<dbReference type="Gene3D" id="3.40.50.10810">
    <property type="entry name" value="Tandem AAA-ATPase domain"/>
    <property type="match status" value="1"/>
</dbReference>
<dbReference type="InterPro" id="IPR001650">
    <property type="entry name" value="Helicase_C-like"/>
</dbReference>
<name>A0AAE3VHX6_9BACT</name>
<dbReference type="InterPro" id="IPR038718">
    <property type="entry name" value="SNF2-like_sf"/>
</dbReference>
<keyword evidence="2" id="KW-0862">Zinc</keyword>
<dbReference type="SMART" id="SM00490">
    <property type="entry name" value="HELICc"/>
    <property type="match status" value="1"/>
</dbReference>
<dbReference type="Pfam" id="PF00176">
    <property type="entry name" value="SNF2-rel_dom"/>
    <property type="match status" value="1"/>
</dbReference>
<evidence type="ECO:0000256" key="1">
    <source>
        <dbReference type="ARBA" id="ARBA00022801"/>
    </source>
</evidence>
<organism evidence="7 8">
    <name type="scientific">Oligosphaera ethanolica</name>
    <dbReference type="NCBI Taxonomy" id="760260"/>
    <lineage>
        <taxon>Bacteria</taxon>
        <taxon>Pseudomonadati</taxon>
        <taxon>Lentisphaerota</taxon>
        <taxon>Oligosphaeria</taxon>
        <taxon>Oligosphaerales</taxon>
        <taxon>Oligosphaeraceae</taxon>
        <taxon>Oligosphaera</taxon>
    </lineage>
</organism>
<sequence>MPPADIVDKFAHNFAAAQRDLGDVLIAQAHCRQLWGGADRICCECEDDHGTVTCSLQLAGNVLQPQCECADFQQGVLCQHLWAALLSAQDNHDLALALKRNVNKAIPIPNHSPKDDKKPAGEKHYEFEGHPRPRRSGKSTLSGADANQPRVVYDVPAATHAAAVPPMPNFVLNDDTPIDILYVIRLEQQPADGQGLVIETWWRPHATPGDTPPPAQPFVPEGETAVPTVSDRDLLRLLWAAKASAGHAAPGSPKQPPQASTVPNPLLDSVLPMLAETRRARWLSSKEKPAKLHGIVPTQAAHALPAPFVLEVQPAANGLFTFTGKIQLSDTCIALNDCQLLLPAGFALCQNEFVPVDFAGAAQLAMELHQRGAITLNAYAARAKIHQIALASDLDLSALPEALRHQRVSIRPTPQLYVRTARFTYLGHEQLHAELAFDYDGARCDEQDAATRLPGRLPGTTVIRDQLAEDQARDRLKQLGFRWNRNAAKEELGWKLNPTALDDCVRALVMEDWLVQAEGKTYRKPTPKTPQLSSGMDWFDLKADTDFDGMTVPLPTLLKAKREGKHAVRLDDGTYGILPLEWLENFTVLTEIGEAVSDKLRFRQEQAAIVDALLQDRQAEADERFRQRVATITAPPPPGDNVLPPSFQATLRPYQLDGLRWLLHMQRNGLGACLADDMGLGKTVQVLALLESRRCRPDEHRPSLIVMPKSLLFNWQAEAARFAPQLRLVIHAGSTRQCRPDAFAAVDLVLTTYGTLRNDAIKLAKVHFDYCILDESQAIKNRDSATARAARVIKANHRLVMTGTPMENHLGELFSQLDFLNPGLVGAKLPGGPTVTGGNLAPEALQRLRQGVRPFILRRTKQQVAKDLPPKSEQVIWCDMDEQQRREYDELKEFYRQALLAKDEKDSSKTTSAATGSIDALAALLRLRQAACHPALLDDKRLDEGSAKLDLVEERLLTLIDAGHKTLVFSQFTSFLRVVQRRLVSNDIDFCYLDGQTKDRAGLVNSFQNDPAKQVFLISLKAGGVGLNLTAADYVFLLDPWWNPAVEAQAIDRAYRIGQTLPVFAYRVVTRDTVEEKVLKLQEQKRRLANAILGKDAADSIEKRLTHDDLRFLLS</sequence>
<dbReference type="Gene3D" id="3.40.50.300">
    <property type="entry name" value="P-loop containing nucleotide triphosphate hydrolases"/>
    <property type="match status" value="1"/>
</dbReference>
<evidence type="ECO:0000259" key="4">
    <source>
        <dbReference type="PROSITE" id="PS50966"/>
    </source>
</evidence>
<dbReference type="AlphaFoldDB" id="A0AAE3VHX6"/>
<feature type="domain" description="Helicase ATP-binding" evidence="5">
    <location>
        <begin position="663"/>
        <end position="823"/>
    </location>
</feature>
<protein>
    <submittedName>
        <fullName evidence="7">Uncharacterized protein</fullName>
    </submittedName>
</protein>
<dbReference type="GO" id="GO:0008270">
    <property type="term" value="F:zinc ion binding"/>
    <property type="evidence" value="ECO:0007669"/>
    <property type="project" value="UniProtKB-KW"/>
</dbReference>
<feature type="domain" description="Helicase C-terminal" evidence="6">
    <location>
        <begin position="951"/>
        <end position="1106"/>
    </location>
</feature>
<comment type="caution">
    <text evidence="7">The sequence shown here is derived from an EMBL/GenBank/DDBJ whole genome shotgun (WGS) entry which is preliminary data.</text>
</comment>
<reference evidence="7" key="1">
    <citation type="submission" date="2023-07" db="EMBL/GenBank/DDBJ databases">
        <title>Genomic Encyclopedia of Type Strains, Phase IV (KMG-IV): sequencing the most valuable type-strain genomes for metagenomic binning, comparative biology and taxonomic classification.</title>
        <authorList>
            <person name="Goeker M."/>
        </authorList>
    </citation>
    <scope>NUCLEOTIDE SEQUENCE</scope>
    <source>
        <strain evidence="7">DSM 24202</strain>
    </source>
</reference>
<feature type="compositionally biased region" description="Basic and acidic residues" evidence="3">
    <location>
        <begin position="112"/>
        <end position="131"/>
    </location>
</feature>
<feature type="domain" description="SWIM-type" evidence="4">
    <location>
        <begin position="52"/>
        <end position="89"/>
    </location>
</feature>
<keyword evidence="2" id="KW-0863">Zinc-finger</keyword>
<dbReference type="InterPro" id="IPR049730">
    <property type="entry name" value="SNF2/RAD54-like_C"/>
</dbReference>
<accession>A0AAE3VHX6</accession>
<dbReference type="PROSITE" id="PS50966">
    <property type="entry name" value="ZF_SWIM"/>
    <property type="match status" value="1"/>
</dbReference>